<reference evidence="11" key="2">
    <citation type="submission" date="2020-09" db="EMBL/GenBank/DDBJ databases">
        <title>Reference genome assembly for Australian Ascochyta lentis isolate Al4.</title>
        <authorList>
            <person name="Lee R.C."/>
            <person name="Farfan-Caceres L.M."/>
            <person name="Debler J.W."/>
            <person name="Williams A.H."/>
            <person name="Henares B.M."/>
        </authorList>
    </citation>
    <scope>NUCLEOTIDE SEQUENCE</scope>
    <source>
        <strain evidence="11">Al4</strain>
    </source>
</reference>
<keyword evidence="7 9" id="KW-0503">Monooxygenase</keyword>
<dbReference type="AlphaFoldDB" id="A0A8H7ME50"/>
<dbReference type="PRINTS" id="PR00465">
    <property type="entry name" value="EP450IV"/>
</dbReference>
<keyword evidence="12" id="KW-1185">Reference proteome</keyword>
<dbReference type="InterPro" id="IPR002403">
    <property type="entry name" value="Cyt_P450_E_grp-IV"/>
</dbReference>
<evidence type="ECO:0000256" key="5">
    <source>
        <dbReference type="ARBA" id="ARBA00023002"/>
    </source>
</evidence>
<evidence type="ECO:0000256" key="4">
    <source>
        <dbReference type="ARBA" id="ARBA00022723"/>
    </source>
</evidence>
<name>A0A8H7ME50_9PLEO</name>
<reference evidence="11" key="1">
    <citation type="submission" date="2018-12" db="EMBL/GenBank/DDBJ databases">
        <authorList>
            <person name="Syme R.A."/>
            <person name="Farfan-Caceres L."/>
            <person name="Lichtenzveig J."/>
        </authorList>
    </citation>
    <scope>NUCLEOTIDE SEQUENCE</scope>
    <source>
        <strain evidence="11">Al4</strain>
    </source>
</reference>
<comment type="pathway">
    <text evidence="2">Mycotoxin biosynthesis.</text>
</comment>
<dbReference type="GO" id="GO:0016705">
    <property type="term" value="F:oxidoreductase activity, acting on paired donors, with incorporation or reduction of molecular oxygen"/>
    <property type="evidence" value="ECO:0007669"/>
    <property type="project" value="InterPro"/>
</dbReference>
<dbReference type="InterPro" id="IPR001128">
    <property type="entry name" value="Cyt_P450"/>
</dbReference>
<keyword evidence="10" id="KW-1133">Transmembrane helix</keyword>
<proteinExistence type="inferred from homology"/>
<evidence type="ECO:0008006" key="13">
    <source>
        <dbReference type="Google" id="ProtNLM"/>
    </source>
</evidence>
<evidence type="ECO:0000256" key="9">
    <source>
        <dbReference type="RuleBase" id="RU000461"/>
    </source>
</evidence>
<dbReference type="GO" id="GO:0005506">
    <property type="term" value="F:iron ion binding"/>
    <property type="evidence" value="ECO:0007669"/>
    <property type="project" value="InterPro"/>
</dbReference>
<keyword evidence="10" id="KW-0472">Membrane</keyword>
<dbReference type="Proteomes" id="UP000651452">
    <property type="component" value="Unassembled WGS sequence"/>
</dbReference>
<feature type="transmembrane region" description="Helical" evidence="10">
    <location>
        <begin position="12"/>
        <end position="33"/>
    </location>
</feature>
<dbReference type="Pfam" id="PF00067">
    <property type="entry name" value="p450"/>
    <property type="match status" value="1"/>
</dbReference>
<dbReference type="SUPFAM" id="SSF48264">
    <property type="entry name" value="Cytochrome P450"/>
    <property type="match status" value="1"/>
</dbReference>
<gene>
    <name evidence="11" type="ORF">EKO04_010534</name>
</gene>
<evidence type="ECO:0000313" key="11">
    <source>
        <dbReference type="EMBL" id="KAF9691568.1"/>
    </source>
</evidence>
<keyword evidence="5 9" id="KW-0560">Oxidoreductase</keyword>
<accession>A0A8H7ME50</accession>
<dbReference type="PANTHER" id="PTHR46206:SF6">
    <property type="entry name" value="CYTOCHROME P450 MONOOXYGENASE AN1598-RELATED"/>
    <property type="match status" value="1"/>
</dbReference>
<dbReference type="Gene3D" id="1.10.630.10">
    <property type="entry name" value="Cytochrome P450"/>
    <property type="match status" value="1"/>
</dbReference>
<dbReference type="EMBL" id="RZGK01000020">
    <property type="protein sequence ID" value="KAF9691568.1"/>
    <property type="molecule type" value="Genomic_DNA"/>
</dbReference>
<dbReference type="PROSITE" id="PS00086">
    <property type="entry name" value="CYTOCHROME_P450"/>
    <property type="match status" value="1"/>
</dbReference>
<organism evidence="11 12">
    <name type="scientific">Ascochyta lentis</name>
    <dbReference type="NCBI Taxonomy" id="205686"/>
    <lineage>
        <taxon>Eukaryota</taxon>
        <taxon>Fungi</taxon>
        <taxon>Dikarya</taxon>
        <taxon>Ascomycota</taxon>
        <taxon>Pezizomycotina</taxon>
        <taxon>Dothideomycetes</taxon>
        <taxon>Pleosporomycetidae</taxon>
        <taxon>Pleosporales</taxon>
        <taxon>Pleosporineae</taxon>
        <taxon>Didymellaceae</taxon>
        <taxon>Ascochyta</taxon>
    </lineage>
</organism>
<evidence type="ECO:0000256" key="8">
    <source>
        <dbReference type="PIRSR" id="PIRSR602403-1"/>
    </source>
</evidence>
<dbReference type="OrthoDB" id="1844152at2759"/>
<evidence type="ECO:0000256" key="6">
    <source>
        <dbReference type="ARBA" id="ARBA00023004"/>
    </source>
</evidence>
<evidence type="ECO:0000256" key="1">
    <source>
        <dbReference type="ARBA" id="ARBA00001971"/>
    </source>
</evidence>
<protein>
    <recommendedName>
        <fullName evidence="13">Cytochrome P450</fullName>
    </recommendedName>
</protein>
<comment type="cofactor">
    <cofactor evidence="1 8">
        <name>heme</name>
        <dbReference type="ChEBI" id="CHEBI:30413"/>
    </cofactor>
</comment>
<evidence type="ECO:0000256" key="10">
    <source>
        <dbReference type="SAM" id="Phobius"/>
    </source>
</evidence>
<dbReference type="GO" id="GO:0020037">
    <property type="term" value="F:heme binding"/>
    <property type="evidence" value="ECO:0007669"/>
    <property type="project" value="InterPro"/>
</dbReference>
<keyword evidence="4 8" id="KW-0479">Metal-binding</keyword>
<keyword evidence="8 9" id="KW-0349">Heme</keyword>
<evidence type="ECO:0000313" key="12">
    <source>
        <dbReference type="Proteomes" id="UP000651452"/>
    </source>
</evidence>
<feature type="binding site" description="axial binding residue" evidence="8">
    <location>
        <position position="468"/>
    </location>
    <ligand>
        <name>heme</name>
        <dbReference type="ChEBI" id="CHEBI:30413"/>
    </ligand>
    <ligandPart>
        <name>Fe</name>
        <dbReference type="ChEBI" id="CHEBI:18248"/>
    </ligandPart>
</feature>
<keyword evidence="6 8" id="KW-0408">Iron</keyword>
<dbReference type="InterPro" id="IPR017972">
    <property type="entry name" value="Cyt_P450_CS"/>
</dbReference>
<comment type="caution">
    <text evidence="11">The sequence shown here is derived from an EMBL/GenBank/DDBJ whole genome shotgun (WGS) entry which is preliminary data.</text>
</comment>
<dbReference type="CDD" id="cd11041">
    <property type="entry name" value="CYP503A1-like"/>
    <property type="match status" value="1"/>
</dbReference>
<evidence type="ECO:0000256" key="2">
    <source>
        <dbReference type="ARBA" id="ARBA00004685"/>
    </source>
</evidence>
<dbReference type="PANTHER" id="PTHR46206">
    <property type="entry name" value="CYTOCHROME P450"/>
    <property type="match status" value="1"/>
</dbReference>
<comment type="similarity">
    <text evidence="3 9">Belongs to the cytochrome P450 family.</text>
</comment>
<dbReference type="GO" id="GO:0004497">
    <property type="term" value="F:monooxygenase activity"/>
    <property type="evidence" value="ECO:0007669"/>
    <property type="project" value="UniProtKB-KW"/>
</dbReference>
<evidence type="ECO:0000256" key="7">
    <source>
        <dbReference type="ARBA" id="ARBA00023033"/>
    </source>
</evidence>
<evidence type="ECO:0000256" key="3">
    <source>
        <dbReference type="ARBA" id="ARBA00010617"/>
    </source>
</evidence>
<dbReference type="InterPro" id="IPR036396">
    <property type="entry name" value="Cyt_P450_sf"/>
</dbReference>
<keyword evidence="10" id="KW-0812">Transmembrane</keyword>
<sequence length="532" mass="59827">MNFLQLATSSSFALGALCATILVIVYFLITSFASQSTSTLPFPEAHSEPGNLTATIEESMNKWPDEPFVVRMGPSPWVILPHSLITEIKSQPEEKVSFKKMSYDRFLGQYTGLGQTKSPAAINAIKFDLTRNVAKILQDLQDEAEHAFDSNIGHLPTWTEMGVYPTMIQIVAACSGRAFVGLPLCRDDEWRNATINFTYDTIGSVHAMKTYHKAFWPILARCLPEMRKLRSYREFAYQKLRPQIETIIAHQRTQRMKKGSLSEKDQEYEAIVNNYNLLHWTIGEHKDLDNIDPAEVGHMQMTAAFAALSPIGMSMSYAIFDLAAHPEVAEELRDEIEAVIAEEKPPNGWLMKSSLPKLRKLDSFMKESQRLNPPFLTAVTRIVTAPDGLALSTGHVIPHGTTIAFGNPYLAKTKIKYSPLTDEDQPPLEEFRPFRYSDLRKIPGQENGHQFVLADANSPSFGCGRHACPGRFFASNEIKVLLVQLLQRYDLALGPNGESARDGFEKPKRLEMGFTYIADPKAKVYFRDRKTG</sequence>